<protein>
    <submittedName>
        <fullName evidence="5">Secreted protein</fullName>
    </submittedName>
</protein>
<dbReference type="EMBL" id="UZAH01038598">
    <property type="protein sequence ID" value="VDP53868.1"/>
    <property type="molecule type" value="Genomic_DNA"/>
</dbReference>
<gene>
    <name evidence="3" type="ORF">HPBE_LOCUS25782</name>
</gene>
<evidence type="ECO:0000313" key="4">
    <source>
        <dbReference type="Proteomes" id="UP000050761"/>
    </source>
</evidence>
<reference evidence="5" key="2">
    <citation type="submission" date="2019-09" db="UniProtKB">
        <authorList>
            <consortium name="WormBaseParasite"/>
        </authorList>
    </citation>
    <scope>IDENTIFICATION</scope>
</reference>
<dbReference type="WBParaSite" id="HPBE_0002578301-mRNA-1">
    <property type="protein sequence ID" value="HPBE_0002578301-mRNA-1"/>
    <property type="gene ID" value="HPBE_0002578301"/>
</dbReference>
<sequence>MKIAVLVLVFCAAVCGAHRSGREGSRGDRPGGHRRGPSPPPYLDEVTEEARREYFDIVSSTDKTIAAQKQEIL</sequence>
<proteinExistence type="predicted"/>
<feature type="region of interest" description="Disordered" evidence="1">
    <location>
        <begin position="19"/>
        <end position="44"/>
    </location>
</feature>
<organism evidence="4 5">
    <name type="scientific">Heligmosomoides polygyrus</name>
    <name type="common">Parasitic roundworm</name>
    <dbReference type="NCBI Taxonomy" id="6339"/>
    <lineage>
        <taxon>Eukaryota</taxon>
        <taxon>Metazoa</taxon>
        <taxon>Ecdysozoa</taxon>
        <taxon>Nematoda</taxon>
        <taxon>Chromadorea</taxon>
        <taxon>Rhabditida</taxon>
        <taxon>Rhabditina</taxon>
        <taxon>Rhabditomorpha</taxon>
        <taxon>Strongyloidea</taxon>
        <taxon>Heligmosomidae</taxon>
        <taxon>Heligmosomoides</taxon>
    </lineage>
</organism>
<dbReference type="Proteomes" id="UP000050761">
    <property type="component" value="Unassembled WGS sequence"/>
</dbReference>
<keyword evidence="4" id="KW-1185">Reference proteome</keyword>
<reference evidence="3 4" key="1">
    <citation type="submission" date="2018-11" db="EMBL/GenBank/DDBJ databases">
        <authorList>
            <consortium name="Pathogen Informatics"/>
        </authorList>
    </citation>
    <scope>NUCLEOTIDE SEQUENCE [LARGE SCALE GENOMIC DNA]</scope>
</reference>
<accession>A0A3P8F3Y7</accession>
<dbReference type="AlphaFoldDB" id="A0A183GSW3"/>
<evidence type="ECO:0000313" key="5">
    <source>
        <dbReference type="WBParaSite" id="HPBE_0002578301-mRNA-1"/>
    </source>
</evidence>
<accession>A0A183GSW3</accession>
<evidence type="ECO:0000313" key="3">
    <source>
        <dbReference type="EMBL" id="VDP53868.1"/>
    </source>
</evidence>
<evidence type="ECO:0000256" key="1">
    <source>
        <dbReference type="SAM" id="MobiDB-lite"/>
    </source>
</evidence>
<feature type="compositionally biased region" description="Basic and acidic residues" evidence="1">
    <location>
        <begin position="20"/>
        <end position="31"/>
    </location>
</feature>
<name>A0A183GSW3_HELPZ</name>
<keyword evidence="2" id="KW-0732">Signal</keyword>
<evidence type="ECO:0000256" key="2">
    <source>
        <dbReference type="SAM" id="SignalP"/>
    </source>
</evidence>
<dbReference type="OrthoDB" id="5867022at2759"/>
<feature type="chain" id="PRO_5044552235" evidence="2">
    <location>
        <begin position="18"/>
        <end position="73"/>
    </location>
</feature>
<feature type="signal peptide" evidence="2">
    <location>
        <begin position="1"/>
        <end position="17"/>
    </location>
</feature>